<dbReference type="SUPFAM" id="SSF50494">
    <property type="entry name" value="Trypsin-like serine proteases"/>
    <property type="match status" value="1"/>
</dbReference>
<dbReference type="Proteomes" id="UP000507470">
    <property type="component" value="Unassembled WGS sequence"/>
</dbReference>
<dbReference type="EMBL" id="CACVKT020009544">
    <property type="protein sequence ID" value="CAC5422312.1"/>
    <property type="molecule type" value="Genomic_DNA"/>
</dbReference>
<dbReference type="OrthoDB" id="10411599at2759"/>
<evidence type="ECO:0000313" key="1">
    <source>
        <dbReference type="EMBL" id="CAC5422312.1"/>
    </source>
</evidence>
<proteinExistence type="predicted"/>
<dbReference type="AlphaFoldDB" id="A0A6J8ERK9"/>
<reference evidence="1 2" key="1">
    <citation type="submission" date="2020-06" db="EMBL/GenBank/DDBJ databases">
        <authorList>
            <person name="Li R."/>
            <person name="Bekaert M."/>
        </authorList>
    </citation>
    <scope>NUCLEOTIDE SEQUENCE [LARGE SCALE GENOMIC DNA]</scope>
    <source>
        <strain evidence="2">wild</strain>
    </source>
</reference>
<dbReference type="Gene3D" id="2.40.10.10">
    <property type="entry name" value="Trypsin-like serine proteases"/>
    <property type="match status" value="2"/>
</dbReference>
<dbReference type="InterPro" id="IPR043504">
    <property type="entry name" value="Peptidase_S1_PA_chymotrypsin"/>
</dbReference>
<sequence>MLKELVSDYSHLRVVRYRCCRSYSHNFLVTNISKTIDVTIVHYTSSCDIFTERKSMAVRKFKSETFKLRDKLANDLLDFDTGVYLISHPDVGENNDIQKRIYERLGEREYDIGKFKFDKDDAIFENDIAVLELDSTFTFEPKCNEIPYSTRKDTDTNTCRISGWRGVNINDELF</sequence>
<evidence type="ECO:0000313" key="2">
    <source>
        <dbReference type="Proteomes" id="UP000507470"/>
    </source>
</evidence>
<dbReference type="InterPro" id="IPR009003">
    <property type="entry name" value="Peptidase_S1_PA"/>
</dbReference>
<name>A0A6J8ERK9_MYTCO</name>
<accession>A0A6J8ERK9</accession>
<gene>
    <name evidence="1" type="ORF">MCOR_54366</name>
</gene>
<protein>
    <submittedName>
        <fullName evidence="1">Uncharacterized protein</fullName>
    </submittedName>
</protein>
<keyword evidence="2" id="KW-1185">Reference proteome</keyword>
<organism evidence="1 2">
    <name type="scientific">Mytilus coruscus</name>
    <name type="common">Sea mussel</name>
    <dbReference type="NCBI Taxonomy" id="42192"/>
    <lineage>
        <taxon>Eukaryota</taxon>
        <taxon>Metazoa</taxon>
        <taxon>Spiralia</taxon>
        <taxon>Lophotrochozoa</taxon>
        <taxon>Mollusca</taxon>
        <taxon>Bivalvia</taxon>
        <taxon>Autobranchia</taxon>
        <taxon>Pteriomorphia</taxon>
        <taxon>Mytilida</taxon>
        <taxon>Mytiloidea</taxon>
        <taxon>Mytilidae</taxon>
        <taxon>Mytilinae</taxon>
        <taxon>Mytilus</taxon>
    </lineage>
</organism>